<organism evidence="1 2">
    <name type="scientific">Physocladia obscura</name>
    <dbReference type="NCBI Taxonomy" id="109957"/>
    <lineage>
        <taxon>Eukaryota</taxon>
        <taxon>Fungi</taxon>
        <taxon>Fungi incertae sedis</taxon>
        <taxon>Chytridiomycota</taxon>
        <taxon>Chytridiomycota incertae sedis</taxon>
        <taxon>Chytridiomycetes</taxon>
        <taxon>Chytridiales</taxon>
        <taxon>Chytriomycetaceae</taxon>
        <taxon>Physocladia</taxon>
    </lineage>
</organism>
<gene>
    <name evidence="1" type="ORF">HK100_005371</name>
</gene>
<reference evidence="1" key="1">
    <citation type="submission" date="2020-05" db="EMBL/GenBank/DDBJ databases">
        <title>Phylogenomic resolution of chytrid fungi.</title>
        <authorList>
            <person name="Stajich J.E."/>
            <person name="Amses K."/>
            <person name="Simmons R."/>
            <person name="Seto K."/>
            <person name="Myers J."/>
            <person name="Bonds A."/>
            <person name="Quandt C.A."/>
            <person name="Barry K."/>
            <person name="Liu P."/>
            <person name="Grigoriev I."/>
            <person name="Longcore J.E."/>
            <person name="James T.Y."/>
        </authorList>
    </citation>
    <scope>NUCLEOTIDE SEQUENCE</scope>
    <source>
        <strain evidence="1">JEL0513</strain>
    </source>
</reference>
<dbReference type="Gene3D" id="1.25.40.10">
    <property type="entry name" value="Tetratricopeptide repeat domain"/>
    <property type="match status" value="1"/>
</dbReference>
<keyword evidence="2" id="KW-1185">Reference proteome</keyword>
<protein>
    <submittedName>
        <fullName evidence="1">Uncharacterized protein</fullName>
    </submittedName>
</protein>
<dbReference type="AlphaFoldDB" id="A0AAD5STV2"/>
<evidence type="ECO:0000313" key="2">
    <source>
        <dbReference type="Proteomes" id="UP001211907"/>
    </source>
</evidence>
<proteinExistence type="predicted"/>
<name>A0AAD5STV2_9FUNG</name>
<accession>A0AAD5STV2</accession>
<evidence type="ECO:0000313" key="1">
    <source>
        <dbReference type="EMBL" id="KAJ3097384.1"/>
    </source>
</evidence>
<comment type="caution">
    <text evidence="1">The sequence shown here is derived from an EMBL/GenBank/DDBJ whole genome shotgun (WGS) entry which is preliminary data.</text>
</comment>
<dbReference type="EMBL" id="JADGJH010002512">
    <property type="protein sequence ID" value="KAJ3097384.1"/>
    <property type="molecule type" value="Genomic_DNA"/>
</dbReference>
<dbReference type="Proteomes" id="UP001211907">
    <property type="component" value="Unassembled WGS sequence"/>
</dbReference>
<dbReference type="InterPro" id="IPR011990">
    <property type="entry name" value="TPR-like_helical_dom_sf"/>
</dbReference>
<sequence length="410" mass="45094">MATKTVNDFTRDCDAKRGVPSFAAIIEACATTNNPAEADLTYRDLRLSGLTVPAEVYVDLIRVHARAGNLIKAVNYFYKHNDLTVTTTTTTPAANDSNSTATRYDTFKPSKSMNLALIQAYFVNAELDAGFRVLRQTVQDFGPIENVITTVGKYLDNVLDEYSQNESLNVWKNRETFKDTVYLFVADGFLQIANSHDSTVFSFANDNSAVDKEHCRVIGLELTDYLMNASAKYIQGDNSDIVKNAKTATSTDSKHTSTTEKPQLTNTYRKSLSAKNALKNHQLIYKRAAAFALQTYTSASTVQTAKSIIPSTIAILEQSKKYNLMSLQIVQSYLDTIATAVVHEIIVVDEGVAQIAKMDGIVVVQGGKTMEDVVREWCEGGGIVGGVKKNEAALKLFVDKCGIRQTVIEI</sequence>